<evidence type="ECO:0000313" key="4">
    <source>
        <dbReference type="Proteomes" id="UP001501057"/>
    </source>
</evidence>
<gene>
    <name evidence="3" type="ORF">GCM10009710_02540</name>
</gene>
<reference evidence="4" key="1">
    <citation type="journal article" date="2019" name="Int. J. Syst. Evol. Microbiol.">
        <title>The Global Catalogue of Microorganisms (GCM) 10K type strain sequencing project: providing services to taxonomists for standard genome sequencing and annotation.</title>
        <authorList>
            <consortium name="The Broad Institute Genomics Platform"/>
            <consortium name="The Broad Institute Genome Sequencing Center for Infectious Disease"/>
            <person name="Wu L."/>
            <person name="Ma J."/>
        </authorList>
    </citation>
    <scope>NUCLEOTIDE SEQUENCE [LARGE SCALE GENOMIC DNA]</scope>
    <source>
        <strain evidence="4">JCM 13518</strain>
    </source>
</reference>
<dbReference type="SUPFAM" id="SSF53474">
    <property type="entry name" value="alpha/beta-Hydrolases"/>
    <property type="match status" value="1"/>
</dbReference>
<protein>
    <submittedName>
        <fullName evidence="3">Alpha/beta hydrolase</fullName>
    </submittedName>
</protein>
<sequence length="288" mass="30460">MSLTMSLARAVLARRPKTLTSVETAQKRVAERDAPAAVSRALLRSCHVEEETVGGFPVITLTPREKGSGTELVYLHGGAYIAAIIPAHWAFLGKVVAQTGATVTVPLYGLAPEHTVDDAFAFVPPVIEAVRRRAAGRPVFLGGDSAGGGLSVGLALHGQDVDGLVLIAPWLDPSASNPVAPGLVEIDPMLEIPGAAWAGQQWAGPHDVTDTRVSPIFADPTGLPRTLVLQGGHDVLLADTLKFCERAMDAGVDLRFRVEPSGFHVYPAATFTPEARRAVKLIAEFMRG</sequence>
<feature type="domain" description="Alpha/beta hydrolase fold-3" evidence="2">
    <location>
        <begin position="72"/>
        <end position="266"/>
    </location>
</feature>
<dbReference type="PANTHER" id="PTHR48081">
    <property type="entry name" value="AB HYDROLASE SUPERFAMILY PROTEIN C4A8.06C"/>
    <property type="match status" value="1"/>
</dbReference>
<dbReference type="InterPro" id="IPR050300">
    <property type="entry name" value="GDXG_lipolytic_enzyme"/>
</dbReference>
<keyword evidence="1 3" id="KW-0378">Hydrolase</keyword>
<proteinExistence type="predicted"/>
<dbReference type="RefSeq" id="WP_344196897.1">
    <property type="nucleotide sequence ID" value="NZ_BAAAME010000002.1"/>
</dbReference>
<accession>A0ABP4VFT0</accession>
<evidence type="ECO:0000313" key="3">
    <source>
        <dbReference type="EMBL" id="GAA1725269.1"/>
    </source>
</evidence>
<dbReference type="Gene3D" id="3.40.50.1820">
    <property type="entry name" value="alpha/beta hydrolase"/>
    <property type="match status" value="1"/>
</dbReference>
<dbReference type="InterPro" id="IPR013094">
    <property type="entry name" value="AB_hydrolase_3"/>
</dbReference>
<dbReference type="EMBL" id="BAAAME010000002">
    <property type="protein sequence ID" value="GAA1725269.1"/>
    <property type="molecule type" value="Genomic_DNA"/>
</dbReference>
<keyword evidence="4" id="KW-1185">Reference proteome</keyword>
<dbReference type="PANTHER" id="PTHR48081:SF8">
    <property type="entry name" value="ALPHA_BETA HYDROLASE FOLD-3 DOMAIN-CONTAINING PROTEIN-RELATED"/>
    <property type="match status" value="1"/>
</dbReference>
<comment type="caution">
    <text evidence="3">The sequence shown here is derived from an EMBL/GenBank/DDBJ whole genome shotgun (WGS) entry which is preliminary data.</text>
</comment>
<dbReference type="Pfam" id="PF07859">
    <property type="entry name" value="Abhydrolase_3"/>
    <property type="match status" value="1"/>
</dbReference>
<dbReference type="InterPro" id="IPR029058">
    <property type="entry name" value="AB_hydrolase_fold"/>
</dbReference>
<dbReference type="GO" id="GO:0016787">
    <property type="term" value="F:hydrolase activity"/>
    <property type="evidence" value="ECO:0007669"/>
    <property type="project" value="UniProtKB-KW"/>
</dbReference>
<name>A0ABP4VFT0_9ACTN</name>
<dbReference type="Proteomes" id="UP001501057">
    <property type="component" value="Unassembled WGS sequence"/>
</dbReference>
<evidence type="ECO:0000259" key="2">
    <source>
        <dbReference type="Pfam" id="PF07859"/>
    </source>
</evidence>
<evidence type="ECO:0000256" key="1">
    <source>
        <dbReference type="ARBA" id="ARBA00022801"/>
    </source>
</evidence>
<organism evidence="3 4">
    <name type="scientific">Aeromicrobium alkaliterrae</name>
    <dbReference type="NCBI Taxonomy" id="302168"/>
    <lineage>
        <taxon>Bacteria</taxon>
        <taxon>Bacillati</taxon>
        <taxon>Actinomycetota</taxon>
        <taxon>Actinomycetes</taxon>
        <taxon>Propionibacteriales</taxon>
        <taxon>Nocardioidaceae</taxon>
        <taxon>Aeromicrobium</taxon>
    </lineage>
</organism>